<feature type="transmembrane region" description="Helical" evidence="19">
    <location>
        <begin position="205"/>
        <end position="224"/>
    </location>
</feature>
<evidence type="ECO:0000256" key="12">
    <source>
        <dbReference type="ARBA" id="ARBA00022695"/>
    </source>
</evidence>
<evidence type="ECO:0000256" key="4">
    <source>
        <dbReference type="ARBA" id="ARBA00005189"/>
    </source>
</evidence>
<dbReference type="InterPro" id="IPR000374">
    <property type="entry name" value="PC_trans"/>
</dbReference>
<evidence type="ECO:0000256" key="19">
    <source>
        <dbReference type="SAM" id="Phobius"/>
    </source>
</evidence>
<evidence type="ECO:0000256" key="14">
    <source>
        <dbReference type="ARBA" id="ARBA00023098"/>
    </source>
</evidence>
<dbReference type="Pfam" id="PF01148">
    <property type="entry name" value="CTP_transf_1"/>
    <property type="match status" value="1"/>
</dbReference>
<evidence type="ECO:0000313" key="21">
    <source>
        <dbReference type="Proteomes" id="UP000310016"/>
    </source>
</evidence>
<keyword evidence="21" id="KW-1185">Reference proteome</keyword>
<evidence type="ECO:0000256" key="5">
    <source>
        <dbReference type="ARBA" id="ARBA00010185"/>
    </source>
</evidence>
<evidence type="ECO:0000313" key="20">
    <source>
        <dbReference type="EMBL" id="TJZ76151.1"/>
    </source>
</evidence>
<protein>
    <recommendedName>
        <fullName evidence="7 18">Phosphatidate cytidylyltransferase</fullName>
        <ecNumber evidence="6 18">2.7.7.41</ecNumber>
    </recommendedName>
</protein>
<dbReference type="GO" id="GO:0016024">
    <property type="term" value="P:CDP-diacylglycerol biosynthetic process"/>
    <property type="evidence" value="ECO:0007669"/>
    <property type="project" value="UniProtKB-UniPathway"/>
</dbReference>
<reference evidence="20 21" key="1">
    <citation type="submission" date="2019-04" db="EMBL/GenBank/DDBJ databases">
        <title>Chitiniphilus eburnea sp. nov., a novel chitinolytic bacterium isolated from aquaculture sludge.</title>
        <authorList>
            <person name="Sheng M."/>
        </authorList>
    </citation>
    <scope>NUCLEOTIDE SEQUENCE [LARGE SCALE GENOMIC DNA]</scope>
    <source>
        <strain evidence="20 21">HX-2-15</strain>
    </source>
</reference>
<evidence type="ECO:0000256" key="17">
    <source>
        <dbReference type="ARBA" id="ARBA00023264"/>
    </source>
</evidence>
<feature type="transmembrane region" description="Helical" evidence="19">
    <location>
        <begin position="48"/>
        <end position="68"/>
    </location>
</feature>
<evidence type="ECO:0000256" key="10">
    <source>
        <dbReference type="ARBA" id="ARBA00022679"/>
    </source>
</evidence>
<keyword evidence="15 19" id="KW-0472">Membrane</keyword>
<name>A0A4U0Q4T2_9NEIS</name>
<feature type="transmembrane region" description="Helical" evidence="19">
    <location>
        <begin position="137"/>
        <end position="157"/>
    </location>
</feature>
<keyword evidence="8" id="KW-1003">Cell membrane</keyword>
<evidence type="ECO:0000256" key="1">
    <source>
        <dbReference type="ARBA" id="ARBA00001698"/>
    </source>
</evidence>
<dbReference type="GO" id="GO:0005886">
    <property type="term" value="C:plasma membrane"/>
    <property type="evidence" value="ECO:0007669"/>
    <property type="project" value="UniProtKB-SubCell"/>
</dbReference>
<feature type="transmembrane region" description="Helical" evidence="19">
    <location>
        <begin position="105"/>
        <end position="130"/>
    </location>
</feature>
<evidence type="ECO:0000256" key="16">
    <source>
        <dbReference type="ARBA" id="ARBA00023209"/>
    </source>
</evidence>
<keyword evidence="12 18" id="KW-0548">Nucleotidyltransferase</keyword>
<keyword evidence="11 18" id="KW-0812">Transmembrane</keyword>
<comment type="pathway">
    <text evidence="3 18">Phospholipid metabolism; CDP-diacylglycerol biosynthesis; CDP-diacylglycerol from sn-glycerol 3-phosphate: step 3/3.</text>
</comment>
<evidence type="ECO:0000256" key="9">
    <source>
        <dbReference type="ARBA" id="ARBA00022516"/>
    </source>
</evidence>
<organism evidence="20 21">
    <name type="scientific">Chitiniphilus eburneus</name>
    <dbReference type="NCBI Taxonomy" id="2571148"/>
    <lineage>
        <taxon>Bacteria</taxon>
        <taxon>Pseudomonadati</taxon>
        <taxon>Pseudomonadota</taxon>
        <taxon>Betaproteobacteria</taxon>
        <taxon>Neisseriales</taxon>
        <taxon>Chitinibacteraceae</taxon>
        <taxon>Chitiniphilus</taxon>
    </lineage>
</organism>
<keyword evidence="16" id="KW-0594">Phospholipid biosynthesis</keyword>
<dbReference type="OrthoDB" id="9799199at2"/>
<feature type="transmembrane region" description="Helical" evidence="19">
    <location>
        <begin position="80"/>
        <end position="99"/>
    </location>
</feature>
<keyword evidence="17" id="KW-1208">Phospholipid metabolism</keyword>
<evidence type="ECO:0000256" key="6">
    <source>
        <dbReference type="ARBA" id="ARBA00012487"/>
    </source>
</evidence>
<evidence type="ECO:0000256" key="15">
    <source>
        <dbReference type="ARBA" id="ARBA00023136"/>
    </source>
</evidence>
<sequence length="266" mass="28095">MLKTRVLTALVLLPLVLAALFLLPHVGWIAFAAVVCGGAAWEWSRLCGLRGAIAWVLPVLVAAGVALLAPGPLPVFEQPWWPVVLAAIFFWLAAAPAWLRWRWPLAATLAKGLPIGFLLLLGAGLSLIALRGAAGPWGVLGVLAIAWIADTAAYFSGKAFGRHKLAPAISPGKTWEGVAGAAVAVSIYAVVIAVVCTLPWWKCMLAALLLMAISIAGDLLESLFKRQAGLKDSSNLLPGHGGVLDRIDSLVALMPLALPLLYWLSR</sequence>
<keyword evidence="14" id="KW-0443">Lipid metabolism</keyword>
<dbReference type="PANTHER" id="PTHR46382">
    <property type="entry name" value="PHOSPHATIDATE CYTIDYLYLTRANSFERASE"/>
    <property type="match status" value="1"/>
</dbReference>
<keyword evidence="9" id="KW-0444">Lipid biosynthesis</keyword>
<dbReference type="GO" id="GO:0004605">
    <property type="term" value="F:phosphatidate cytidylyltransferase activity"/>
    <property type="evidence" value="ECO:0007669"/>
    <property type="project" value="UniProtKB-EC"/>
</dbReference>
<gene>
    <name evidence="20" type="ORF">FAZ21_05080</name>
</gene>
<comment type="similarity">
    <text evidence="5 18">Belongs to the CDS family.</text>
</comment>
<evidence type="ECO:0000256" key="7">
    <source>
        <dbReference type="ARBA" id="ARBA00019373"/>
    </source>
</evidence>
<evidence type="ECO:0000256" key="18">
    <source>
        <dbReference type="RuleBase" id="RU003938"/>
    </source>
</evidence>
<keyword evidence="10 18" id="KW-0808">Transferase</keyword>
<dbReference type="UniPathway" id="UPA00557">
    <property type="reaction ID" value="UER00614"/>
</dbReference>
<dbReference type="Proteomes" id="UP000310016">
    <property type="component" value="Unassembled WGS sequence"/>
</dbReference>
<dbReference type="PANTHER" id="PTHR46382:SF1">
    <property type="entry name" value="PHOSPHATIDATE CYTIDYLYLTRANSFERASE"/>
    <property type="match status" value="1"/>
</dbReference>
<dbReference type="PROSITE" id="PS01315">
    <property type="entry name" value="CDS"/>
    <property type="match status" value="1"/>
</dbReference>
<evidence type="ECO:0000256" key="13">
    <source>
        <dbReference type="ARBA" id="ARBA00022989"/>
    </source>
</evidence>
<evidence type="ECO:0000256" key="2">
    <source>
        <dbReference type="ARBA" id="ARBA00004651"/>
    </source>
</evidence>
<proteinExistence type="inferred from homology"/>
<comment type="pathway">
    <text evidence="4">Lipid metabolism.</text>
</comment>
<evidence type="ECO:0000256" key="8">
    <source>
        <dbReference type="ARBA" id="ARBA00022475"/>
    </source>
</evidence>
<accession>A0A4U0Q4T2</accession>
<dbReference type="EC" id="2.7.7.41" evidence="6 18"/>
<dbReference type="EMBL" id="SUMF01000003">
    <property type="protein sequence ID" value="TJZ76151.1"/>
    <property type="molecule type" value="Genomic_DNA"/>
</dbReference>
<keyword evidence="13 19" id="KW-1133">Transmembrane helix</keyword>
<comment type="catalytic activity">
    <reaction evidence="1 18">
        <text>a 1,2-diacyl-sn-glycero-3-phosphate + CTP + H(+) = a CDP-1,2-diacyl-sn-glycerol + diphosphate</text>
        <dbReference type="Rhea" id="RHEA:16229"/>
        <dbReference type="ChEBI" id="CHEBI:15378"/>
        <dbReference type="ChEBI" id="CHEBI:33019"/>
        <dbReference type="ChEBI" id="CHEBI:37563"/>
        <dbReference type="ChEBI" id="CHEBI:58332"/>
        <dbReference type="ChEBI" id="CHEBI:58608"/>
        <dbReference type="EC" id="2.7.7.41"/>
    </reaction>
</comment>
<evidence type="ECO:0000256" key="11">
    <source>
        <dbReference type="ARBA" id="ARBA00022692"/>
    </source>
</evidence>
<evidence type="ECO:0000256" key="3">
    <source>
        <dbReference type="ARBA" id="ARBA00005119"/>
    </source>
</evidence>
<dbReference type="AlphaFoldDB" id="A0A4U0Q4T2"/>
<feature type="transmembrane region" description="Helical" evidence="19">
    <location>
        <begin position="177"/>
        <end position="198"/>
    </location>
</feature>
<comment type="subcellular location">
    <subcellularLocation>
        <location evidence="2">Cell membrane</location>
        <topology evidence="2">Multi-pass membrane protein</topology>
    </subcellularLocation>
</comment>
<comment type="caution">
    <text evidence="20">The sequence shown here is derived from an EMBL/GenBank/DDBJ whole genome shotgun (WGS) entry which is preliminary data.</text>
</comment>